<gene>
    <name evidence="4" type="primary">TRIM3</name>
    <name evidence="4" type="ORF">BLAG_LOCUS5419</name>
</gene>
<keyword evidence="5" id="KW-1185">Reference proteome</keyword>
<dbReference type="Pfam" id="PF01436">
    <property type="entry name" value="NHL"/>
    <property type="match status" value="3"/>
</dbReference>
<accession>A0A8J9YUR1</accession>
<sequence length="386" mass="42996">MTFNIYSMRRRIHRPSRFFHRLYNPFVKYRRSAVDQLEVNMAEKKGPIDKKNTTKKDETVEMVRFGGRGSRKTEFRRPTGVAVSQASEIVIADCSNERIVVCNTRGKVIRMFATAVKGIFTSKPFRPHDVTIDKDGHLWVVGTIIVNEKKLLSDNLLAQFSSEGRFLTKIDLPLTGVTSGVAVRPGIFTPDPPSVPASSKKEGSTSKETANDQRVVYPANPLEVVFTDQRSRMVERKGYSESCVNVVIPDGTPVKVVGPRKTRKPTGVAVNQKGDLYVTDSWLHCVHVFMEGRDVTKKYKKFGSFGSGDGQLDSPHGICLDRQGDVIVVDRGNWRVSVFDSDGKFLRHVITEMTDPYAVAIGPNFLVVTCVGHCGTDTATIIPYSH</sequence>
<dbReference type="Proteomes" id="UP000838412">
    <property type="component" value="Chromosome 12"/>
</dbReference>
<feature type="repeat" description="NHL" evidence="2">
    <location>
        <begin position="256"/>
        <end position="292"/>
    </location>
</feature>
<evidence type="ECO:0000256" key="1">
    <source>
        <dbReference type="ARBA" id="ARBA00022737"/>
    </source>
</evidence>
<dbReference type="OrthoDB" id="10018719at2759"/>
<feature type="repeat" description="NHL" evidence="2">
    <location>
        <begin position="300"/>
        <end position="342"/>
    </location>
</feature>
<dbReference type="CDD" id="cd05819">
    <property type="entry name" value="NHL"/>
    <property type="match status" value="1"/>
</dbReference>
<feature type="repeat" description="NHL" evidence="2">
    <location>
        <begin position="64"/>
        <end position="105"/>
    </location>
</feature>
<dbReference type="InterPro" id="IPR011042">
    <property type="entry name" value="6-blade_b-propeller_TolB-like"/>
</dbReference>
<evidence type="ECO:0000313" key="5">
    <source>
        <dbReference type="Proteomes" id="UP000838412"/>
    </source>
</evidence>
<dbReference type="InterPro" id="IPR050952">
    <property type="entry name" value="TRIM-NHL_E3_ligases"/>
</dbReference>
<dbReference type="EMBL" id="OV696697">
    <property type="protein sequence ID" value="CAH1242077.1"/>
    <property type="molecule type" value="Genomic_DNA"/>
</dbReference>
<protein>
    <submittedName>
        <fullName evidence="4">TRIM3 protein</fullName>
    </submittedName>
</protein>
<proteinExistence type="predicted"/>
<dbReference type="PROSITE" id="PS51125">
    <property type="entry name" value="NHL"/>
    <property type="match status" value="3"/>
</dbReference>
<dbReference type="InterPro" id="IPR001258">
    <property type="entry name" value="NHL_repeat"/>
</dbReference>
<dbReference type="SUPFAM" id="SSF63829">
    <property type="entry name" value="Calcium-dependent phosphotriesterase"/>
    <property type="match status" value="1"/>
</dbReference>
<name>A0A8J9YUR1_BRALA</name>
<dbReference type="GO" id="GO:0000209">
    <property type="term" value="P:protein polyubiquitination"/>
    <property type="evidence" value="ECO:0007669"/>
    <property type="project" value="TreeGrafter"/>
</dbReference>
<organism evidence="4 5">
    <name type="scientific">Branchiostoma lanceolatum</name>
    <name type="common">Common lancelet</name>
    <name type="synonym">Amphioxus lanceolatum</name>
    <dbReference type="NCBI Taxonomy" id="7740"/>
    <lineage>
        <taxon>Eukaryota</taxon>
        <taxon>Metazoa</taxon>
        <taxon>Chordata</taxon>
        <taxon>Cephalochordata</taxon>
        <taxon>Leptocardii</taxon>
        <taxon>Amphioxiformes</taxon>
        <taxon>Branchiostomatidae</taxon>
        <taxon>Branchiostoma</taxon>
    </lineage>
</organism>
<dbReference type="GO" id="GO:0043161">
    <property type="term" value="P:proteasome-mediated ubiquitin-dependent protein catabolic process"/>
    <property type="evidence" value="ECO:0007669"/>
    <property type="project" value="TreeGrafter"/>
</dbReference>
<evidence type="ECO:0000256" key="3">
    <source>
        <dbReference type="SAM" id="MobiDB-lite"/>
    </source>
</evidence>
<feature type="region of interest" description="Disordered" evidence="3">
    <location>
        <begin position="188"/>
        <end position="213"/>
    </location>
</feature>
<feature type="compositionally biased region" description="Basic and acidic residues" evidence="3">
    <location>
        <begin position="199"/>
        <end position="211"/>
    </location>
</feature>
<dbReference type="AlphaFoldDB" id="A0A8J9YUR1"/>
<dbReference type="PANTHER" id="PTHR24104:SF50">
    <property type="entry name" value="SMP-30_GLUCONOLACTONASE_LRE-LIKE REGION DOMAIN-CONTAINING PROTEIN"/>
    <property type="match status" value="1"/>
</dbReference>
<reference evidence="4" key="1">
    <citation type="submission" date="2022-01" db="EMBL/GenBank/DDBJ databases">
        <authorList>
            <person name="Braso-Vives M."/>
        </authorList>
    </citation>
    <scope>NUCLEOTIDE SEQUENCE</scope>
</reference>
<keyword evidence="1" id="KW-0677">Repeat</keyword>
<evidence type="ECO:0000256" key="2">
    <source>
        <dbReference type="PROSITE-ProRule" id="PRU00504"/>
    </source>
</evidence>
<dbReference type="GO" id="GO:0061630">
    <property type="term" value="F:ubiquitin protein ligase activity"/>
    <property type="evidence" value="ECO:0007669"/>
    <property type="project" value="TreeGrafter"/>
</dbReference>
<dbReference type="Gene3D" id="2.120.10.30">
    <property type="entry name" value="TolB, C-terminal domain"/>
    <property type="match status" value="3"/>
</dbReference>
<dbReference type="PANTHER" id="PTHR24104">
    <property type="entry name" value="E3 UBIQUITIN-PROTEIN LIGASE NHLRC1-RELATED"/>
    <property type="match status" value="1"/>
</dbReference>
<evidence type="ECO:0000313" key="4">
    <source>
        <dbReference type="EMBL" id="CAH1242077.1"/>
    </source>
</evidence>